<evidence type="ECO:0000259" key="2">
    <source>
        <dbReference type="Pfam" id="PF24042"/>
    </source>
</evidence>
<dbReference type="InterPro" id="IPR036388">
    <property type="entry name" value="WH-like_DNA-bd_sf"/>
</dbReference>
<feature type="domain" description="DUF7351" evidence="2">
    <location>
        <begin position="113"/>
        <end position="315"/>
    </location>
</feature>
<gene>
    <name evidence="3" type="ORF">GJR96_08715</name>
</gene>
<evidence type="ECO:0000313" key="3">
    <source>
        <dbReference type="EMBL" id="MRX22037.1"/>
    </source>
</evidence>
<sequence length="323" mass="36137">MAVHISRGAGTGPEAAFAALGHQTRLGILHELWKEREPTEHIPQQTLSFAELRRRVGVKDGSQFNYHLKQLLDEFVHRTEDGYVITRAGERTMRTVLAESFGGDVVFDSEPVDDPCPLCGGQVVLEYGTERTLDFLAVRCTACEGAFQTVGMPRGCLSATEFLPPTGLRHRSLKQVYEAQQIWINHKFQTMMEGVCPECTGTVSITPSICESHDAPDGHVCSTCHTIFPIRFHHICDICHMNFEIPCESQMFTHPSAEAFYHERGHDDVWGHDWLTVSKTILERRVASEDPLEIRVSAAVDGDRIDVTIDETGRVVDLHIDAV</sequence>
<dbReference type="AlphaFoldDB" id="A0A6A8GIS7"/>
<dbReference type="InterPro" id="IPR055775">
    <property type="entry name" value="DUF7351"/>
</dbReference>
<dbReference type="Pfam" id="PF24038">
    <property type="entry name" value="DUF7347"/>
    <property type="match status" value="1"/>
</dbReference>
<dbReference type="Pfam" id="PF24042">
    <property type="entry name" value="DUF7351"/>
    <property type="match status" value="1"/>
</dbReference>
<dbReference type="InterPro" id="IPR011991">
    <property type="entry name" value="ArsR-like_HTH"/>
</dbReference>
<accession>A0A6A8GIS7</accession>
<evidence type="ECO:0000259" key="1">
    <source>
        <dbReference type="Pfam" id="PF24038"/>
    </source>
</evidence>
<comment type="caution">
    <text evidence="3">The sequence shown here is derived from an EMBL/GenBank/DDBJ whole genome shotgun (WGS) entry which is preliminary data.</text>
</comment>
<dbReference type="Gene3D" id="1.10.10.10">
    <property type="entry name" value="Winged helix-like DNA-binding domain superfamily/Winged helix DNA-binding domain"/>
    <property type="match status" value="1"/>
</dbReference>
<dbReference type="CDD" id="cd00090">
    <property type="entry name" value="HTH_ARSR"/>
    <property type="match status" value="1"/>
</dbReference>
<dbReference type="EMBL" id="WKJO01000001">
    <property type="protein sequence ID" value="MRX22037.1"/>
    <property type="molecule type" value="Genomic_DNA"/>
</dbReference>
<keyword evidence="4" id="KW-1185">Reference proteome</keyword>
<name>A0A6A8GIS7_9EURY</name>
<feature type="domain" description="DUF7347" evidence="1">
    <location>
        <begin position="13"/>
        <end position="96"/>
    </location>
</feature>
<organism evidence="3 4">
    <name type="scientific">Haloferax litoreum</name>
    <dbReference type="NCBI Taxonomy" id="2666140"/>
    <lineage>
        <taxon>Archaea</taxon>
        <taxon>Methanobacteriati</taxon>
        <taxon>Methanobacteriota</taxon>
        <taxon>Stenosarchaea group</taxon>
        <taxon>Halobacteria</taxon>
        <taxon>Halobacteriales</taxon>
        <taxon>Haloferacaceae</taxon>
        <taxon>Haloferax</taxon>
    </lineage>
</organism>
<evidence type="ECO:0000313" key="4">
    <source>
        <dbReference type="Proteomes" id="UP000439022"/>
    </source>
</evidence>
<dbReference type="Proteomes" id="UP000439022">
    <property type="component" value="Unassembled WGS sequence"/>
</dbReference>
<proteinExistence type="predicted"/>
<reference evidence="3 4" key="1">
    <citation type="submission" date="2019-11" db="EMBL/GenBank/DDBJ databases">
        <title>Whole genome sequence of Haloferax sp. MBLA0076.</title>
        <authorList>
            <person name="Seo M.-J."/>
            <person name="Cho E.-S."/>
        </authorList>
    </citation>
    <scope>NUCLEOTIDE SEQUENCE [LARGE SCALE GENOMIC DNA]</scope>
    <source>
        <strain evidence="3 4">MBLA0076</strain>
    </source>
</reference>
<protein>
    <submittedName>
        <fullName evidence="3">ArsR family transcriptional regulator</fullName>
    </submittedName>
</protein>
<dbReference type="RefSeq" id="WP_151162589.1">
    <property type="nucleotide sequence ID" value="NZ_WKJO01000001.1"/>
</dbReference>
<dbReference type="InterPro" id="IPR055771">
    <property type="entry name" value="DUF7347"/>
</dbReference>